<sequence>MKILFCSDPLDSKVVDQEYEQEYKCARKLGMDVHLVSLESVLDGDLTKAVKRIPTFEVQERFIYRGWMLKPNDYEKLYYALQQKNAVLISSPMEYTIGHYFPYSYEAIKKATPQSIWLGIEELSNDFDVLLEKMRIFKNKPVMVKDYVKSRKHEWEEACYIPDASDQQRAQTVFRNFIDRQGSELNGGIVIREFIQLEQLANHPKSGMPLSNEHRLFFLQHTLIQSMGYWDEVVYQQEAPNLDSFIELAKGVASQFFTMDIAKTISGEWTVIEIGDGQVSGLPSHADPEQFYKSIMELEVNPER</sequence>
<dbReference type="OrthoDB" id="5355744at2"/>
<keyword evidence="3" id="KW-1185">Reference proteome</keyword>
<dbReference type="EMBL" id="SMRT01000010">
    <property type="protein sequence ID" value="TDF95471.1"/>
    <property type="molecule type" value="Genomic_DNA"/>
</dbReference>
<evidence type="ECO:0000313" key="2">
    <source>
        <dbReference type="EMBL" id="TDF95471.1"/>
    </source>
</evidence>
<comment type="caution">
    <text evidence="2">The sequence shown here is derived from an EMBL/GenBank/DDBJ whole genome shotgun (WGS) entry which is preliminary data.</text>
</comment>
<protein>
    <recommendedName>
        <fullName evidence="1">ATP-grasp domain-containing protein</fullName>
    </recommendedName>
</protein>
<dbReference type="AlphaFoldDB" id="A0A4R5KJ05"/>
<proteinExistence type="predicted"/>
<dbReference type="Pfam" id="PF14243">
    <property type="entry name" value="R2K_3"/>
    <property type="match status" value="1"/>
</dbReference>
<feature type="domain" description="ATP-grasp" evidence="1">
    <location>
        <begin position="141"/>
        <end position="295"/>
    </location>
</feature>
<dbReference type="Proteomes" id="UP000295636">
    <property type="component" value="Unassembled WGS sequence"/>
</dbReference>
<dbReference type="RefSeq" id="WP_133231519.1">
    <property type="nucleotide sequence ID" value="NZ_SMRT01000010.1"/>
</dbReference>
<evidence type="ECO:0000259" key="1">
    <source>
        <dbReference type="Pfam" id="PF14243"/>
    </source>
</evidence>
<dbReference type="InterPro" id="IPR025643">
    <property type="entry name" value="R2K_3"/>
</dbReference>
<evidence type="ECO:0000313" key="3">
    <source>
        <dbReference type="Proteomes" id="UP000295636"/>
    </source>
</evidence>
<organism evidence="2 3">
    <name type="scientific">Paenibacillus piri</name>
    <dbReference type="NCBI Taxonomy" id="2547395"/>
    <lineage>
        <taxon>Bacteria</taxon>
        <taxon>Bacillati</taxon>
        <taxon>Bacillota</taxon>
        <taxon>Bacilli</taxon>
        <taxon>Bacillales</taxon>
        <taxon>Paenibacillaceae</taxon>
        <taxon>Paenibacillus</taxon>
    </lineage>
</organism>
<gene>
    <name evidence="2" type="ORF">E1757_20395</name>
</gene>
<accession>A0A4R5KJ05</accession>
<reference evidence="2 3" key="1">
    <citation type="submission" date="2019-03" db="EMBL/GenBank/DDBJ databases">
        <title>This is whole genome sequence of Paenibacillus sp MS74 strain.</title>
        <authorList>
            <person name="Trinh H.N."/>
        </authorList>
    </citation>
    <scope>NUCLEOTIDE SEQUENCE [LARGE SCALE GENOMIC DNA]</scope>
    <source>
        <strain evidence="2 3">MS74</strain>
    </source>
</reference>
<name>A0A4R5KJ05_9BACL</name>